<evidence type="ECO:0000313" key="3">
    <source>
        <dbReference type="Proteomes" id="UP000186609"/>
    </source>
</evidence>
<dbReference type="PANTHER" id="PTHR41521">
    <property type="match status" value="1"/>
</dbReference>
<dbReference type="AlphaFoldDB" id="A0A1P8JV72"/>
<gene>
    <name evidence="2" type="ORF">RD110_10615</name>
</gene>
<dbReference type="RefSeq" id="WP_076199247.1">
    <property type="nucleotide sequence ID" value="NZ_CP019236.1"/>
</dbReference>
<dbReference type="Proteomes" id="UP000186609">
    <property type="component" value="Chromosome"/>
</dbReference>
<dbReference type="OrthoDB" id="516779at2"/>
<keyword evidence="3" id="KW-1185">Reference proteome</keyword>
<feature type="domain" description="DUF1330" evidence="1">
    <location>
        <begin position="3"/>
        <end position="96"/>
    </location>
</feature>
<dbReference type="Gene3D" id="3.30.70.100">
    <property type="match status" value="1"/>
</dbReference>
<dbReference type="KEGG" id="rhy:RD110_10615"/>
<dbReference type="STRING" id="1842727.RD110_10615"/>
<evidence type="ECO:0000313" key="2">
    <source>
        <dbReference type="EMBL" id="APW37581.1"/>
    </source>
</evidence>
<proteinExistence type="predicted"/>
<organism evidence="2 3">
    <name type="scientific">Rhodoferax koreensis</name>
    <dbReference type="NCBI Taxonomy" id="1842727"/>
    <lineage>
        <taxon>Bacteria</taxon>
        <taxon>Pseudomonadati</taxon>
        <taxon>Pseudomonadota</taxon>
        <taxon>Betaproteobacteria</taxon>
        <taxon>Burkholderiales</taxon>
        <taxon>Comamonadaceae</taxon>
        <taxon>Rhodoferax</taxon>
    </lineage>
</organism>
<reference evidence="2 3" key="1">
    <citation type="submission" date="2017-01" db="EMBL/GenBank/DDBJ databases">
        <authorList>
            <person name="Mah S.A."/>
            <person name="Swanson W.J."/>
            <person name="Moy G.W."/>
            <person name="Vacquier V.D."/>
        </authorList>
    </citation>
    <scope>NUCLEOTIDE SEQUENCE [LARGE SCALE GENOMIC DNA]</scope>
    <source>
        <strain evidence="2 3">DCY110</strain>
    </source>
</reference>
<protein>
    <recommendedName>
        <fullName evidence="1">DUF1330 domain-containing protein</fullName>
    </recommendedName>
</protein>
<dbReference type="PANTHER" id="PTHR41521:SF4">
    <property type="entry name" value="BLR0684 PROTEIN"/>
    <property type="match status" value="1"/>
</dbReference>
<dbReference type="SUPFAM" id="SSF54909">
    <property type="entry name" value="Dimeric alpha+beta barrel"/>
    <property type="match status" value="1"/>
</dbReference>
<dbReference type="EMBL" id="CP019236">
    <property type="protein sequence ID" value="APW37581.1"/>
    <property type="molecule type" value="Genomic_DNA"/>
</dbReference>
<sequence length="96" mass="10750">MTSAYIIANVQVHDAEQYEEYKKWSSAAMKAHGAEVCVRGGKIEVLEGDWTPERIVILKFPTFEAAKAFNDSAEYDKARQARKGIAVMRMVLVEGV</sequence>
<dbReference type="InterPro" id="IPR010753">
    <property type="entry name" value="DUF1330"/>
</dbReference>
<dbReference type="Pfam" id="PF07045">
    <property type="entry name" value="DUF1330"/>
    <property type="match status" value="1"/>
</dbReference>
<name>A0A1P8JV72_9BURK</name>
<evidence type="ECO:0000259" key="1">
    <source>
        <dbReference type="Pfam" id="PF07045"/>
    </source>
</evidence>
<accession>A0A1P8JV72</accession>
<dbReference type="InterPro" id="IPR011008">
    <property type="entry name" value="Dimeric_a/b-barrel"/>
</dbReference>